<reference evidence="1" key="1">
    <citation type="submission" date="2021-01" db="EMBL/GenBank/DDBJ databases">
        <authorList>
            <person name="Corre E."/>
            <person name="Pelletier E."/>
            <person name="Niang G."/>
            <person name="Scheremetjew M."/>
            <person name="Finn R."/>
            <person name="Kale V."/>
            <person name="Holt S."/>
            <person name="Cochrane G."/>
            <person name="Meng A."/>
            <person name="Brown T."/>
            <person name="Cohen L."/>
        </authorList>
    </citation>
    <scope>NUCLEOTIDE SEQUENCE</scope>
    <source>
        <strain evidence="1">CCMP281</strain>
    </source>
</reference>
<dbReference type="EMBL" id="HBHX01051501">
    <property type="protein sequence ID" value="CAE0130956.1"/>
    <property type="molecule type" value="Transcribed_RNA"/>
</dbReference>
<proteinExistence type="predicted"/>
<name>A0A6T9KI44_9EUKA</name>
<gene>
    <name evidence="1" type="ORF">HERI1096_LOCUS28423</name>
    <name evidence="2" type="ORF">HERI1096_LOCUS28424</name>
</gene>
<sequence length="183" mass="20679">MEQLHRVVRSARAKLSHEELLAAAQRERERLEAAGEIDAVSDVQPPEAPLFDSLVGKWIGVRWRYKVPCATNKSGFRQEYIWCTGEVVEVADGKSTKRTPGCKSPLPWGAVRIRWPEDKSREVPEPETFVWSVLEPHTWRKEVHLGWRYTKAELAKLAAAGGPAQKSERARLAVQWRGSAADV</sequence>
<dbReference type="EMBL" id="HBHX01051502">
    <property type="protein sequence ID" value="CAE0130958.1"/>
    <property type="molecule type" value="Transcribed_RNA"/>
</dbReference>
<accession>A0A6T9KI44</accession>
<organism evidence="1">
    <name type="scientific">Haptolina ericina</name>
    <dbReference type="NCBI Taxonomy" id="156174"/>
    <lineage>
        <taxon>Eukaryota</taxon>
        <taxon>Haptista</taxon>
        <taxon>Haptophyta</taxon>
        <taxon>Prymnesiophyceae</taxon>
        <taxon>Prymnesiales</taxon>
        <taxon>Prymnesiaceae</taxon>
        <taxon>Haptolina</taxon>
    </lineage>
</organism>
<dbReference type="AlphaFoldDB" id="A0A6T9KI44"/>
<evidence type="ECO:0000313" key="2">
    <source>
        <dbReference type="EMBL" id="CAE0130958.1"/>
    </source>
</evidence>
<evidence type="ECO:0000313" key="1">
    <source>
        <dbReference type="EMBL" id="CAE0130956.1"/>
    </source>
</evidence>
<protein>
    <submittedName>
        <fullName evidence="1">Uncharacterized protein</fullName>
    </submittedName>
</protein>